<keyword evidence="7" id="KW-0472">Membrane</keyword>
<dbReference type="PANTHER" id="PTHR43806">
    <property type="entry name" value="PEPTIDASE S8"/>
    <property type="match status" value="1"/>
</dbReference>
<accession>A0ABY0V597</accession>
<dbReference type="Gene3D" id="3.40.50.200">
    <property type="entry name" value="Peptidase S8/S53 domain"/>
    <property type="match status" value="1"/>
</dbReference>
<dbReference type="InterPro" id="IPR036852">
    <property type="entry name" value="Peptidase_S8/S53_dom_sf"/>
</dbReference>
<dbReference type="CDD" id="cd00306">
    <property type="entry name" value="Peptidases_S8_S53"/>
    <property type="match status" value="1"/>
</dbReference>
<feature type="active site" description="Charge relay system" evidence="5">
    <location>
        <position position="104"/>
    </location>
</feature>
<keyword evidence="7" id="KW-1133">Transmembrane helix</keyword>
<dbReference type="Proteomes" id="UP000198976">
    <property type="component" value="Chromosome I"/>
</dbReference>
<keyword evidence="10" id="KW-1185">Reference proteome</keyword>
<sequence>MSSFPIRSTRPLRSLSLCLSAVLIALLCMVGVPAHGDDTIRDQAYEDYLGLDEARSQGLDGSGITIGIVDGLADTGVPELAGADIAAHEAMCSDAAFEPIEVSHATAVTSVVASPDYGVAPGATIVNFAVTSTFNKSSDGLSTQCAAQDDVVSAINAAINAGADIVVITIGGSASLLQYVSMRAELHEVLLVAAAGNKEDFPINIAADNGVLAVGSSDFEGNRSTFSSHGEGLDVVLPGEQITLRDPDPDGNLTVITPDAWGTSFSAPMAAGMLALGMQKWPEATPYEVLNAFSWSTGREDWDEQIGFGVPQLHEFLNADPTRFKDENPLLHKSDHGPDDQLRADYRDGLIDPFFTIDVGDKDYVYRGRADDAFARPEYGDQWQPGTSPRFTQSGQSGASQSDASQLPQSAPSDGVGQSNGIPLGIWIAVGAVVFVVIIVVVVLVARARSPRTGTPRQQPF</sequence>
<feature type="compositionally biased region" description="Low complexity" evidence="6">
    <location>
        <begin position="393"/>
        <end position="406"/>
    </location>
</feature>
<dbReference type="Pfam" id="PF00082">
    <property type="entry name" value="Peptidase_S8"/>
    <property type="match status" value="1"/>
</dbReference>
<keyword evidence="4 5" id="KW-0720">Serine protease</keyword>
<keyword evidence="7" id="KW-0812">Transmembrane</keyword>
<evidence type="ECO:0000256" key="6">
    <source>
        <dbReference type="SAM" id="MobiDB-lite"/>
    </source>
</evidence>
<gene>
    <name evidence="9" type="ORF">SAMN04489714_0296</name>
</gene>
<comment type="similarity">
    <text evidence="1 5">Belongs to the peptidase S8 family.</text>
</comment>
<dbReference type="InterPro" id="IPR015500">
    <property type="entry name" value="Peptidase_S8_subtilisin-rel"/>
</dbReference>
<feature type="active site" description="Charge relay system" evidence="5">
    <location>
        <position position="70"/>
    </location>
</feature>
<dbReference type="EMBL" id="LT629792">
    <property type="protein sequence ID" value="SDT86353.1"/>
    <property type="molecule type" value="Genomic_DNA"/>
</dbReference>
<dbReference type="InterPro" id="IPR000209">
    <property type="entry name" value="Peptidase_S8/S53_dom"/>
</dbReference>
<dbReference type="SUPFAM" id="SSF52743">
    <property type="entry name" value="Subtilisin-like"/>
    <property type="match status" value="1"/>
</dbReference>
<dbReference type="InterPro" id="IPR050131">
    <property type="entry name" value="Peptidase_S8_subtilisin-like"/>
</dbReference>
<protein>
    <submittedName>
        <fullName evidence="9">Subtilase family protein</fullName>
    </submittedName>
</protein>
<evidence type="ECO:0000313" key="9">
    <source>
        <dbReference type="EMBL" id="SDT86353.1"/>
    </source>
</evidence>
<keyword evidence="3 5" id="KW-0378">Hydrolase</keyword>
<feature type="transmembrane region" description="Helical" evidence="7">
    <location>
        <begin position="424"/>
        <end position="446"/>
    </location>
</feature>
<evidence type="ECO:0000313" key="10">
    <source>
        <dbReference type="Proteomes" id="UP000198976"/>
    </source>
</evidence>
<evidence type="ECO:0000256" key="4">
    <source>
        <dbReference type="ARBA" id="ARBA00022825"/>
    </source>
</evidence>
<evidence type="ECO:0000256" key="2">
    <source>
        <dbReference type="ARBA" id="ARBA00022670"/>
    </source>
</evidence>
<reference evidence="9 10" key="1">
    <citation type="submission" date="2016-10" db="EMBL/GenBank/DDBJ databases">
        <authorList>
            <person name="Varghese N."/>
            <person name="Submissions S."/>
        </authorList>
    </citation>
    <scope>NUCLEOTIDE SEQUENCE [LARGE SCALE GENOMIC DNA]</scope>
    <source>
        <strain evidence="9 10">DSM 9169</strain>
    </source>
</reference>
<feature type="active site" description="Charge relay system" evidence="5">
    <location>
        <position position="264"/>
    </location>
</feature>
<evidence type="ECO:0000256" key="3">
    <source>
        <dbReference type="ARBA" id="ARBA00022801"/>
    </source>
</evidence>
<dbReference type="PROSITE" id="PS00138">
    <property type="entry name" value="SUBTILASE_SER"/>
    <property type="match status" value="1"/>
</dbReference>
<feature type="compositionally biased region" description="Polar residues" evidence="6">
    <location>
        <begin position="407"/>
        <end position="416"/>
    </location>
</feature>
<evidence type="ECO:0000256" key="5">
    <source>
        <dbReference type="PROSITE-ProRule" id="PRU01240"/>
    </source>
</evidence>
<name>A0ABY0V597_9ACTO</name>
<evidence type="ECO:0000259" key="8">
    <source>
        <dbReference type="Pfam" id="PF00082"/>
    </source>
</evidence>
<dbReference type="PANTHER" id="PTHR43806:SF11">
    <property type="entry name" value="CEREVISIN-RELATED"/>
    <property type="match status" value="1"/>
</dbReference>
<feature type="domain" description="Peptidase S8/S53" evidence="8">
    <location>
        <begin position="61"/>
        <end position="309"/>
    </location>
</feature>
<feature type="region of interest" description="Disordered" evidence="6">
    <location>
        <begin position="376"/>
        <end position="416"/>
    </location>
</feature>
<dbReference type="PROSITE" id="PS51892">
    <property type="entry name" value="SUBTILASE"/>
    <property type="match status" value="1"/>
</dbReference>
<evidence type="ECO:0000256" key="1">
    <source>
        <dbReference type="ARBA" id="ARBA00011073"/>
    </source>
</evidence>
<organism evidence="9 10">
    <name type="scientific">Schaalia radingae</name>
    <dbReference type="NCBI Taxonomy" id="131110"/>
    <lineage>
        <taxon>Bacteria</taxon>
        <taxon>Bacillati</taxon>
        <taxon>Actinomycetota</taxon>
        <taxon>Actinomycetes</taxon>
        <taxon>Actinomycetales</taxon>
        <taxon>Actinomycetaceae</taxon>
        <taxon>Schaalia</taxon>
    </lineage>
</organism>
<dbReference type="InterPro" id="IPR023828">
    <property type="entry name" value="Peptidase_S8_Ser-AS"/>
</dbReference>
<proteinExistence type="inferred from homology"/>
<evidence type="ECO:0000256" key="7">
    <source>
        <dbReference type="SAM" id="Phobius"/>
    </source>
</evidence>
<keyword evidence="2 5" id="KW-0645">Protease</keyword>
<dbReference type="PRINTS" id="PR00723">
    <property type="entry name" value="SUBTILISIN"/>
</dbReference>
<dbReference type="RefSeq" id="WP_141757429.1">
    <property type="nucleotide sequence ID" value="NZ_LT629792.1"/>
</dbReference>